<comment type="subcellular location">
    <subcellularLocation>
        <location evidence="1">Membrane</location>
        <topology evidence="1">Multi-pass membrane protein</topology>
    </subcellularLocation>
</comment>
<dbReference type="PIRSF" id="PIRSF006060">
    <property type="entry name" value="AA_transporter"/>
    <property type="match status" value="1"/>
</dbReference>
<organism evidence="6">
    <name type="scientific">bioreactor metagenome</name>
    <dbReference type="NCBI Taxonomy" id="1076179"/>
    <lineage>
        <taxon>unclassified sequences</taxon>
        <taxon>metagenomes</taxon>
        <taxon>ecological metagenomes</taxon>
    </lineage>
</organism>
<feature type="transmembrane region" description="Helical" evidence="5">
    <location>
        <begin position="288"/>
        <end position="312"/>
    </location>
</feature>
<evidence type="ECO:0000313" key="6">
    <source>
        <dbReference type="EMBL" id="MPL92742.1"/>
    </source>
</evidence>
<evidence type="ECO:0000256" key="1">
    <source>
        <dbReference type="ARBA" id="ARBA00004141"/>
    </source>
</evidence>
<feature type="transmembrane region" description="Helical" evidence="5">
    <location>
        <begin position="200"/>
        <end position="219"/>
    </location>
</feature>
<dbReference type="EMBL" id="VSSQ01000368">
    <property type="protein sequence ID" value="MPL92742.1"/>
    <property type="molecule type" value="Genomic_DNA"/>
</dbReference>
<dbReference type="Pfam" id="PF13520">
    <property type="entry name" value="AA_permease_2"/>
    <property type="match status" value="1"/>
</dbReference>
<dbReference type="GO" id="GO:0016020">
    <property type="term" value="C:membrane"/>
    <property type="evidence" value="ECO:0007669"/>
    <property type="project" value="UniProtKB-SubCell"/>
</dbReference>
<comment type="caution">
    <text evidence="6">The sequence shown here is derived from an EMBL/GenBank/DDBJ whole genome shotgun (WGS) entry which is preliminary data.</text>
</comment>
<feature type="transmembrane region" description="Helical" evidence="5">
    <location>
        <begin position="393"/>
        <end position="416"/>
    </location>
</feature>
<dbReference type="InterPro" id="IPR050598">
    <property type="entry name" value="AminoAcid_Transporter"/>
</dbReference>
<feature type="transmembrane region" description="Helical" evidence="5">
    <location>
        <begin position="358"/>
        <end position="381"/>
    </location>
</feature>
<keyword evidence="4 5" id="KW-0472">Membrane</keyword>
<evidence type="ECO:0000256" key="4">
    <source>
        <dbReference type="ARBA" id="ARBA00023136"/>
    </source>
</evidence>
<dbReference type="PANTHER" id="PTHR11785:SF512">
    <property type="entry name" value="SOBREMESA, ISOFORM B"/>
    <property type="match status" value="1"/>
</dbReference>
<accession>A0A644VQE7</accession>
<feature type="transmembrane region" description="Helical" evidence="5">
    <location>
        <begin position="41"/>
        <end position="61"/>
    </location>
</feature>
<dbReference type="GO" id="GO:0015179">
    <property type="term" value="F:L-amino acid transmembrane transporter activity"/>
    <property type="evidence" value="ECO:0007669"/>
    <property type="project" value="TreeGrafter"/>
</dbReference>
<dbReference type="InterPro" id="IPR002293">
    <property type="entry name" value="AA/rel_permease1"/>
</dbReference>
<dbReference type="PANTHER" id="PTHR11785">
    <property type="entry name" value="AMINO ACID TRANSPORTER"/>
    <property type="match status" value="1"/>
</dbReference>
<gene>
    <name evidence="6" type="primary">steT_3</name>
    <name evidence="6" type="ORF">SDC9_38855</name>
</gene>
<keyword evidence="3 5" id="KW-1133">Transmembrane helix</keyword>
<proteinExistence type="predicted"/>
<protein>
    <submittedName>
        <fullName evidence="6">Serine/threonine exchanger SteT</fullName>
    </submittedName>
</protein>
<feature type="transmembrane region" description="Helical" evidence="5">
    <location>
        <begin position="162"/>
        <end position="180"/>
    </location>
</feature>
<feature type="transmembrane region" description="Helical" evidence="5">
    <location>
        <begin position="12"/>
        <end position="35"/>
    </location>
</feature>
<evidence type="ECO:0000256" key="5">
    <source>
        <dbReference type="SAM" id="Phobius"/>
    </source>
</evidence>
<feature type="transmembrane region" description="Helical" evidence="5">
    <location>
        <begin position="88"/>
        <end position="112"/>
    </location>
</feature>
<feature type="transmembrane region" description="Helical" evidence="5">
    <location>
        <begin position="422"/>
        <end position="439"/>
    </location>
</feature>
<evidence type="ECO:0000256" key="3">
    <source>
        <dbReference type="ARBA" id="ARBA00022989"/>
    </source>
</evidence>
<feature type="transmembrane region" description="Helical" evidence="5">
    <location>
        <begin position="132"/>
        <end position="150"/>
    </location>
</feature>
<sequence>MNKTLKKLTLFTAINFVIANMVGTGVFTSLGFQLFDIKNPAAILILWAIGGVMALFGSFAYGELGAAMPRSGGEYNFLSRIYHPSMGFLAGWISATIGFAAPVAAACIAFGTYYNLAVAELIKSYSIEWMQATPMIAGLVILVLITLVHSNSIKTGGSFQNVFTILKLSFIVVFIGAGLFFLPETQPLSFAISSDTGTDILNPAFAVALVFVSYAYSGWNASAYFVNDLKNPVKQLPRSLIIGSLVVMVLYILLNFVFLISTPVNEMVGNPEIGLISAMYIFGEKLGVFMGLFISLLLISSISSMIFAGPRVTMVMGEDFRLLKFLSRKNKNGVPYIALITQFVISFVLIITSTFESLITYTGFVLNLFTFFAVLGVFVHRRKFPDAERPVKTWGYPVTPIIFLIFNLWITVFVIYSRPLESLLGLGTIAVGAILYFFSQKSNKPQTI</sequence>
<name>A0A644VQE7_9ZZZZ</name>
<feature type="transmembrane region" description="Helical" evidence="5">
    <location>
        <begin position="240"/>
        <end position="260"/>
    </location>
</feature>
<dbReference type="Gene3D" id="1.20.1740.10">
    <property type="entry name" value="Amino acid/polyamine transporter I"/>
    <property type="match status" value="1"/>
</dbReference>
<feature type="transmembrane region" description="Helical" evidence="5">
    <location>
        <begin position="333"/>
        <end position="352"/>
    </location>
</feature>
<dbReference type="AlphaFoldDB" id="A0A644VQE7"/>
<evidence type="ECO:0000256" key="2">
    <source>
        <dbReference type="ARBA" id="ARBA00022692"/>
    </source>
</evidence>
<keyword evidence="2 5" id="KW-0812">Transmembrane</keyword>
<reference evidence="6" key="1">
    <citation type="submission" date="2019-08" db="EMBL/GenBank/DDBJ databases">
        <authorList>
            <person name="Kucharzyk K."/>
            <person name="Murdoch R.W."/>
            <person name="Higgins S."/>
            <person name="Loffler F."/>
        </authorList>
    </citation>
    <scope>NUCLEOTIDE SEQUENCE</scope>
</reference>